<reference evidence="1" key="1">
    <citation type="submission" date="2020-04" db="EMBL/GenBank/DDBJ databases">
        <authorList>
            <person name="Chiriac C."/>
            <person name="Salcher M."/>
            <person name="Ghai R."/>
            <person name="Kavagutti S V."/>
        </authorList>
    </citation>
    <scope>NUCLEOTIDE SEQUENCE</scope>
</reference>
<organism evidence="1">
    <name type="scientific">uncultured Caudovirales phage</name>
    <dbReference type="NCBI Taxonomy" id="2100421"/>
    <lineage>
        <taxon>Viruses</taxon>
        <taxon>Duplodnaviria</taxon>
        <taxon>Heunggongvirae</taxon>
        <taxon>Uroviricota</taxon>
        <taxon>Caudoviricetes</taxon>
        <taxon>Peduoviridae</taxon>
        <taxon>Maltschvirus</taxon>
        <taxon>Maltschvirus maltsch</taxon>
    </lineage>
</organism>
<dbReference type="EMBL" id="LR798343">
    <property type="protein sequence ID" value="CAB5225588.1"/>
    <property type="molecule type" value="Genomic_DNA"/>
</dbReference>
<name>A0A6J5NBD1_9CAUD</name>
<gene>
    <name evidence="1" type="ORF">UFOVP675_48</name>
    <name evidence="2" type="ORF">UFOVP747_51</name>
</gene>
<evidence type="ECO:0000313" key="1">
    <source>
        <dbReference type="EMBL" id="CAB4157020.1"/>
    </source>
</evidence>
<sequence>MSKIERTFGGLRTALFDEIDAMRAGNGDPERVRAIVQLAGRVNDTIHAEVKARKLTGTDGAADIGAIKSMLS</sequence>
<dbReference type="EMBL" id="LR796648">
    <property type="protein sequence ID" value="CAB4157020.1"/>
    <property type="molecule type" value="Genomic_DNA"/>
</dbReference>
<proteinExistence type="predicted"/>
<evidence type="ECO:0000313" key="2">
    <source>
        <dbReference type="EMBL" id="CAB5225588.1"/>
    </source>
</evidence>
<protein>
    <submittedName>
        <fullName evidence="1">Uncharacterized protein</fullName>
    </submittedName>
</protein>
<accession>A0A6J5NBD1</accession>